<reference evidence="1" key="1">
    <citation type="submission" date="2021-09" db="EMBL/GenBank/DDBJ databases">
        <title>First case of bloodstream infection caused by Mixta hanseatica sp. nov., a member of the Erwiniaceae family.</title>
        <authorList>
            <person name="Both A."/>
            <person name="Huang J."/>
            <person name="Wenzel P."/>
            <person name="Aepfelbacher M."/>
            <person name="Rohde H."/>
            <person name="Christner M."/>
            <person name="Hentschke M."/>
        </authorList>
    </citation>
    <scope>NUCLEOTIDE SEQUENCE</scope>
    <source>
        <strain evidence="1">X22927</strain>
    </source>
</reference>
<accession>A0ABY4R4X8</accession>
<gene>
    <name evidence="1" type="ORF">K6958_14690</name>
</gene>
<dbReference type="InterPro" id="IPR010351">
    <property type="entry name" value="DUF943"/>
</dbReference>
<proteinExistence type="predicted"/>
<protein>
    <submittedName>
        <fullName evidence="1">DUF943 family protein</fullName>
    </submittedName>
</protein>
<dbReference type="EMBL" id="CP082904">
    <property type="protein sequence ID" value="UQY43134.1"/>
    <property type="molecule type" value="Genomic_DNA"/>
</dbReference>
<keyword evidence="2" id="KW-1185">Reference proteome</keyword>
<dbReference type="Pfam" id="PF06092">
    <property type="entry name" value="DUF943"/>
    <property type="match status" value="1"/>
</dbReference>
<evidence type="ECO:0000313" key="1">
    <source>
        <dbReference type="EMBL" id="UQY43134.1"/>
    </source>
</evidence>
<dbReference type="Proteomes" id="UP001056635">
    <property type="component" value="Chromosome"/>
</dbReference>
<organism evidence="1 2">
    <name type="scientific">Mixta hanseatica</name>
    <dbReference type="NCBI Taxonomy" id="2872648"/>
    <lineage>
        <taxon>Bacteria</taxon>
        <taxon>Pseudomonadati</taxon>
        <taxon>Pseudomonadota</taxon>
        <taxon>Gammaproteobacteria</taxon>
        <taxon>Enterobacterales</taxon>
        <taxon>Erwiniaceae</taxon>
        <taxon>Mixta</taxon>
    </lineage>
</organism>
<name>A0ABY4R4X8_9GAMM</name>
<sequence>MIRYNLLIFIVISLLFTAYRVLLPVEVVGIHKPGETSTIVIVKHFPITRAGKISWWKKNRSKLGKQFPFILSAKNHRVVFFETEYKKDSGTDQDSDLLCFKDIPGEVNCVSKQNRPLLVRHYPDGHTEYITENMFQRFLRHF</sequence>
<evidence type="ECO:0000313" key="2">
    <source>
        <dbReference type="Proteomes" id="UP001056635"/>
    </source>
</evidence>